<dbReference type="EMBL" id="CYSR01000034">
    <property type="protein sequence ID" value="CUI01740.1"/>
    <property type="molecule type" value="Genomic_DNA"/>
</dbReference>
<accession>A0A0P1HED3</accession>
<dbReference type="AlphaFoldDB" id="A0A0P1HED3"/>
<proteinExistence type="predicted"/>
<dbReference type="STRING" id="1396826.PHA8399_03886"/>
<dbReference type="Gene3D" id="3.40.50.2300">
    <property type="match status" value="1"/>
</dbReference>
<dbReference type="Proteomes" id="UP000051326">
    <property type="component" value="Unassembled WGS sequence"/>
</dbReference>
<evidence type="ECO:0000313" key="3">
    <source>
        <dbReference type="EMBL" id="CUI01740.1"/>
    </source>
</evidence>
<dbReference type="InterPro" id="IPR001789">
    <property type="entry name" value="Sig_transdc_resp-reg_receiver"/>
</dbReference>
<dbReference type="InterPro" id="IPR011006">
    <property type="entry name" value="CheY-like_superfamily"/>
</dbReference>
<evidence type="ECO:0000313" key="4">
    <source>
        <dbReference type="Proteomes" id="UP000051326"/>
    </source>
</evidence>
<dbReference type="InterPro" id="IPR052893">
    <property type="entry name" value="TCS_response_regulator"/>
</dbReference>
<evidence type="ECO:0000259" key="2">
    <source>
        <dbReference type="PROSITE" id="PS50110"/>
    </source>
</evidence>
<dbReference type="PANTHER" id="PTHR44520:SF2">
    <property type="entry name" value="RESPONSE REGULATOR RCP1"/>
    <property type="match status" value="1"/>
</dbReference>
<name>A0A0P1HED3_9RHOB</name>
<sequence>MAVNSAPASRPALNIVLVEDDDGDAKALRRAFDQARIANPIQRFTDGVEALAFLRGEMSQVPPPNFVVLSDINMPRKNGLELLEEIRADPVLRKVLFIVLTTSEDERDISAAYANNVAGYILKSNAGDMFVDLMATLDHYWRIVELPEIHITKVSDDGSQYPDH</sequence>
<dbReference type="PANTHER" id="PTHR44520">
    <property type="entry name" value="RESPONSE REGULATOR RCP1-RELATED"/>
    <property type="match status" value="1"/>
</dbReference>
<dbReference type="GO" id="GO:0000160">
    <property type="term" value="P:phosphorelay signal transduction system"/>
    <property type="evidence" value="ECO:0007669"/>
    <property type="project" value="InterPro"/>
</dbReference>
<dbReference type="RefSeq" id="WP_058287735.1">
    <property type="nucleotide sequence ID" value="NZ_CP081058.1"/>
</dbReference>
<feature type="modified residue" description="4-aspartylphosphate" evidence="1">
    <location>
        <position position="71"/>
    </location>
</feature>
<dbReference type="PROSITE" id="PS50110">
    <property type="entry name" value="RESPONSE_REGULATORY"/>
    <property type="match status" value="1"/>
</dbReference>
<organism evidence="3 4">
    <name type="scientific">Leisingera aquaemixtae</name>
    <dbReference type="NCBI Taxonomy" id="1396826"/>
    <lineage>
        <taxon>Bacteria</taxon>
        <taxon>Pseudomonadati</taxon>
        <taxon>Pseudomonadota</taxon>
        <taxon>Alphaproteobacteria</taxon>
        <taxon>Rhodobacterales</taxon>
        <taxon>Roseobacteraceae</taxon>
        <taxon>Leisingera</taxon>
    </lineage>
</organism>
<dbReference type="Pfam" id="PF00072">
    <property type="entry name" value="Response_reg"/>
    <property type="match status" value="1"/>
</dbReference>
<dbReference type="SUPFAM" id="SSF52172">
    <property type="entry name" value="CheY-like"/>
    <property type="match status" value="1"/>
</dbReference>
<dbReference type="SMART" id="SM00448">
    <property type="entry name" value="REC"/>
    <property type="match status" value="1"/>
</dbReference>
<protein>
    <submittedName>
        <fullName evidence="3">Response regulator rcp1</fullName>
    </submittedName>
</protein>
<keyword evidence="1" id="KW-0597">Phosphoprotein</keyword>
<reference evidence="3 4" key="1">
    <citation type="submission" date="2015-09" db="EMBL/GenBank/DDBJ databases">
        <authorList>
            <consortium name="Swine Surveillance"/>
        </authorList>
    </citation>
    <scope>NUCLEOTIDE SEQUENCE [LARGE SCALE GENOMIC DNA]</scope>
    <source>
        <strain evidence="3 4">CECT 8399</strain>
    </source>
</reference>
<feature type="domain" description="Response regulatory" evidence="2">
    <location>
        <begin position="14"/>
        <end position="138"/>
    </location>
</feature>
<dbReference type="CDD" id="cd17557">
    <property type="entry name" value="REC_Rcp-like"/>
    <property type="match status" value="1"/>
</dbReference>
<evidence type="ECO:0000256" key="1">
    <source>
        <dbReference type="PROSITE-ProRule" id="PRU00169"/>
    </source>
</evidence>
<gene>
    <name evidence="3" type="primary">rcp1_3</name>
    <name evidence="3" type="ORF">PHA8399_03886</name>
</gene>